<feature type="active site" description="Proton donor" evidence="7">
    <location>
        <position position="57"/>
    </location>
</feature>
<comment type="caution">
    <text evidence="10">The sequence shown here is derived from an EMBL/GenBank/DDBJ whole genome shotgun (WGS) entry which is preliminary data.</text>
</comment>
<keyword evidence="3 7" id="KW-0479">Metal-binding</keyword>
<comment type="cofactor">
    <cofactor evidence="7">
        <name>Zn(2+)</name>
        <dbReference type="ChEBI" id="CHEBI:29105"/>
    </cofactor>
    <text evidence="7">Binds 1 zinc ion per subunit.</text>
</comment>
<keyword evidence="2 7" id="KW-0819">tRNA processing</keyword>
<dbReference type="InterPro" id="IPR028883">
    <property type="entry name" value="tRNA_aden_deaminase"/>
</dbReference>
<protein>
    <recommendedName>
        <fullName evidence="7">tRNA-specific adenosine deaminase</fullName>
        <ecNumber evidence="7">3.5.4.33</ecNumber>
    </recommendedName>
</protein>
<dbReference type="Gene3D" id="3.40.140.10">
    <property type="entry name" value="Cytidine Deaminase, domain 2"/>
    <property type="match status" value="1"/>
</dbReference>
<dbReference type="PANTHER" id="PTHR11079:SF179">
    <property type="entry name" value="TRNA(ADENINE(34)) DEAMINASE, CHLOROPLASTIC"/>
    <property type="match status" value="1"/>
</dbReference>
<dbReference type="PROSITE" id="PS00903">
    <property type="entry name" value="CYT_DCMP_DEAMINASES_1"/>
    <property type="match status" value="1"/>
</dbReference>
<keyword evidence="11" id="KW-1185">Reference proteome</keyword>
<evidence type="ECO:0000256" key="7">
    <source>
        <dbReference type="HAMAP-Rule" id="MF_00972"/>
    </source>
</evidence>
<evidence type="ECO:0000259" key="9">
    <source>
        <dbReference type="PROSITE" id="PS51747"/>
    </source>
</evidence>
<comment type="similarity">
    <text evidence="1">Belongs to the cytidine and deoxycytidylate deaminase family. ADAT2 subfamily.</text>
</comment>
<dbReference type="Gene3D" id="3.40.630.30">
    <property type="match status" value="1"/>
</dbReference>
<dbReference type="InterPro" id="IPR000182">
    <property type="entry name" value="GNAT_dom"/>
</dbReference>
<name>A0A844G025_9BACT</name>
<dbReference type="PROSITE" id="PS51747">
    <property type="entry name" value="CYT_DCMP_DEAMINASES_2"/>
    <property type="match status" value="1"/>
</dbReference>
<keyword evidence="10" id="KW-0808">Transferase</keyword>
<evidence type="ECO:0000256" key="3">
    <source>
        <dbReference type="ARBA" id="ARBA00022723"/>
    </source>
</evidence>
<dbReference type="EMBL" id="VUNS01000002">
    <property type="protein sequence ID" value="MST95948.1"/>
    <property type="molecule type" value="Genomic_DNA"/>
</dbReference>
<evidence type="ECO:0000256" key="2">
    <source>
        <dbReference type="ARBA" id="ARBA00022694"/>
    </source>
</evidence>
<gene>
    <name evidence="7" type="primary">tadA</name>
    <name evidence="10" type="ORF">FYJ85_02675</name>
</gene>
<comment type="catalytic activity">
    <reaction evidence="6 7">
        <text>adenosine(34) in tRNA + H2O + H(+) = inosine(34) in tRNA + NH4(+)</text>
        <dbReference type="Rhea" id="RHEA:43168"/>
        <dbReference type="Rhea" id="RHEA-COMP:10373"/>
        <dbReference type="Rhea" id="RHEA-COMP:10374"/>
        <dbReference type="ChEBI" id="CHEBI:15377"/>
        <dbReference type="ChEBI" id="CHEBI:15378"/>
        <dbReference type="ChEBI" id="CHEBI:28938"/>
        <dbReference type="ChEBI" id="CHEBI:74411"/>
        <dbReference type="ChEBI" id="CHEBI:82852"/>
        <dbReference type="EC" id="3.5.4.33"/>
    </reaction>
</comment>
<keyword evidence="4 7" id="KW-0378">Hydrolase</keyword>
<reference evidence="10 11" key="1">
    <citation type="submission" date="2019-08" db="EMBL/GenBank/DDBJ databases">
        <title>In-depth cultivation of the pig gut microbiome towards novel bacterial diversity and tailored functional studies.</title>
        <authorList>
            <person name="Wylensek D."/>
            <person name="Hitch T.C.A."/>
            <person name="Clavel T."/>
        </authorList>
    </citation>
    <scope>NUCLEOTIDE SEQUENCE [LARGE SCALE GENOMIC DNA]</scope>
    <source>
        <strain evidence="10 11">BBE-744-WT-12</strain>
    </source>
</reference>
<comment type="function">
    <text evidence="7">Catalyzes the deamination of adenosine to inosine at the wobble position 34 of tRNA(Arg2).</text>
</comment>
<dbReference type="InterPro" id="IPR016192">
    <property type="entry name" value="APOBEC/CMP_deaminase_Zn-bd"/>
</dbReference>
<dbReference type="Pfam" id="PF13527">
    <property type="entry name" value="Acetyltransf_9"/>
    <property type="match status" value="1"/>
</dbReference>
<evidence type="ECO:0000259" key="8">
    <source>
        <dbReference type="PROSITE" id="PS51186"/>
    </source>
</evidence>
<dbReference type="GO" id="GO:0052717">
    <property type="term" value="F:tRNA-specific adenosine-34 deaminase activity"/>
    <property type="evidence" value="ECO:0007669"/>
    <property type="project" value="UniProtKB-UniRule"/>
</dbReference>
<dbReference type="PROSITE" id="PS51186">
    <property type="entry name" value="GNAT"/>
    <property type="match status" value="1"/>
</dbReference>
<evidence type="ECO:0000256" key="5">
    <source>
        <dbReference type="ARBA" id="ARBA00022833"/>
    </source>
</evidence>
<feature type="binding site" evidence="7">
    <location>
        <position position="85"/>
    </location>
    <ligand>
        <name>Zn(2+)</name>
        <dbReference type="ChEBI" id="CHEBI:29105"/>
        <note>catalytic</note>
    </ligand>
</feature>
<evidence type="ECO:0000256" key="4">
    <source>
        <dbReference type="ARBA" id="ARBA00022801"/>
    </source>
</evidence>
<dbReference type="Pfam" id="PF14437">
    <property type="entry name" value="MafB19-deam"/>
    <property type="match status" value="1"/>
</dbReference>
<dbReference type="EC" id="3.5.4.33" evidence="7"/>
<feature type="domain" description="CMP/dCMP-type deaminase" evidence="9">
    <location>
        <begin position="4"/>
        <end position="114"/>
    </location>
</feature>
<dbReference type="CDD" id="cd01285">
    <property type="entry name" value="nucleoside_deaminase"/>
    <property type="match status" value="1"/>
</dbReference>
<evidence type="ECO:0000313" key="11">
    <source>
        <dbReference type="Proteomes" id="UP000435649"/>
    </source>
</evidence>
<feature type="binding site" evidence="7">
    <location>
        <position position="88"/>
    </location>
    <ligand>
        <name>Zn(2+)</name>
        <dbReference type="ChEBI" id="CHEBI:29105"/>
        <note>catalytic</note>
    </ligand>
</feature>
<dbReference type="RefSeq" id="WP_154416912.1">
    <property type="nucleotide sequence ID" value="NZ_DBFCGB010000021.1"/>
</dbReference>
<dbReference type="InterPro" id="IPR002125">
    <property type="entry name" value="CMP_dCMP_dom"/>
</dbReference>
<sequence length="432" mass="48457">MMNSCDRRFMALALEQAEEAARAGEVPVGAVAVVGGKAVVSARNRVEERRSATAHAELELLHKLELLRGDWRMEDVTVYVTKEPCPMCAGALVNARVRRIVYGAADPRFGGCSVFGIPAHPGSLWKPEVTPEICAAEARNLLAAFFREARSAGRELPIRMRNGFDPEYAVQLNVLMREVFDFDFDFWFRRGMWSDKYESFSLIDAGRMVAHVGVSRMKLRVKGKEFFAIQLGGVATSPEARGQGYMRRLLGGVLRRYAETPVFLFANDSVSDFYPKFGFSAARTMRPVARLSIDNPFEPERCTPDAAAPLAGKRRFPSAVFDVLDCRELRCFHLFGGYADRLLRLGPGLAVAAEQCGDTLLLHELLCDRPVDWETLAARLPFRNIRRVEFGFPPDRLGVEFDWETPPEPEHLFLRGGWDLPENFCIPAFAVT</sequence>
<feature type="domain" description="N-acetyltransferase" evidence="8">
    <location>
        <begin position="158"/>
        <end position="296"/>
    </location>
</feature>
<dbReference type="InterPro" id="IPR016181">
    <property type="entry name" value="Acyl_CoA_acyltransferase"/>
</dbReference>
<comment type="subunit">
    <text evidence="7">Homodimer.</text>
</comment>
<proteinExistence type="inferred from homology"/>
<organism evidence="10 11">
    <name type="scientific">Victivallis lenta</name>
    <dbReference type="NCBI Taxonomy" id="2606640"/>
    <lineage>
        <taxon>Bacteria</taxon>
        <taxon>Pseudomonadati</taxon>
        <taxon>Lentisphaerota</taxon>
        <taxon>Lentisphaeria</taxon>
        <taxon>Victivallales</taxon>
        <taxon>Victivallaceae</taxon>
        <taxon>Victivallis</taxon>
    </lineage>
</organism>
<dbReference type="SUPFAM" id="SSF55729">
    <property type="entry name" value="Acyl-CoA N-acyltransferases (Nat)"/>
    <property type="match status" value="1"/>
</dbReference>
<dbReference type="InterPro" id="IPR016193">
    <property type="entry name" value="Cytidine_deaminase-like"/>
</dbReference>
<feature type="binding site" evidence="7">
    <location>
        <position position="55"/>
    </location>
    <ligand>
        <name>Zn(2+)</name>
        <dbReference type="ChEBI" id="CHEBI:29105"/>
        <note>catalytic</note>
    </ligand>
</feature>
<evidence type="ECO:0000256" key="1">
    <source>
        <dbReference type="ARBA" id="ARBA00010669"/>
    </source>
</evidence>
<dbReference type="PANTHER" id="PTHR11079">
    <property type="entry name" value="CYTOSINE DEAMINASE FAMILY MEMBER"/>
    <property type="match status" value="1"/>
</dbReference>
<dbReference type="AlphaFoldDB" id="A0A844G025"/>
<evidence type="ECO:0000313" key="10">
    <source>
        <dbReference type="EMBL" id="MST95948.1"/>
    </source>
</evidence>
<dbReference type="GO" id="GO:0002100">
    <property type="term" value="P:tRNA wobble adenosine to inosine editing"/>
    <property type="evidence" value="ECO:0007669"/>
    <property type="project" value="UniProtKB-UniRule"/>
</dbReference>
<dbReference type="HAMAP" id="MF_00972">
    <property type="entry name" value="tRNA_aden_deaminase"/>
    <property type="match status" value="1"/>
</dbReference>
<evidence type="ECO:0000256" key="6">
    <source>
        <dbReference type="ARBA" id="ARBA00048045"/>
    </source>
</evidence>
<keyword evidence="5 7" id="KW-0862">Zinc</keyword>
<dbReference type="Proteomes" id="UP000435649">
    <property type="component" value="Unassembled WGS sequence"/>
</dbReference>
<accession>A0A844G025</accession>
<dbReference type="SUPFAM" id="SSF53927">
    <property type="entry name" value="Cytidine deaminase-like"/>
    <property type="match status" value="1"/>
</dbReference>
<dbReference type="InterPro" id="IPR058535">
    <property type="entry name" value="MafB19-deam"/>
</dbReference>
<dbReference type="GO" id="GO:0008270">
    <property type="term" value="F:zinc ion binding"/>
    <property type="evidence" value="ECO:0007669"/>
    <property type="project" value="UniProtKB-UniRule"/>
</dbReference>
<dbReference type="GO" id="GO:0016747">
    <property type="term" value="F:acyltransferase activity, transferring groups other than amino-acyl groups"/>
    <property type="evidence" value="ECO:0007669"/>
    <property type="project" value="InterPro"/>
</dbReference>